<dbReference type="SUPFAM" id="SSF57829">
    <property type="entry name" value="Zn-binding ribosomal proteins"/>
    <property type="match status" value="1"/>
</dbReference>
<feature type="compositionally biased region" description="Low complexity" evidence="4">
    <location>
        <begin position="960"/>
        <end position="969"/>
    </location>
</feature>
<dbReference type="Proteomes" id="UP000626109">
    <property type="component" value="Unassembled WGS sequence"/>
</dbReference>
<feature type="region of interest" description="Disordered" evidence="4">
    <location>
        <begin position="647"/>
        <end position="672"/>
    </location>
</feature>
<evidence type="ECO:0000256" key="3">
    <source>
        <dbReference type="ARBA" id="ARBA00023274"/>
    </source>
</evidence>
<evidence type="ECO:0000313" key="5">
    <source>
        <dbReference type="EMBL" id="CAE8682286.1"/>
    </source>
</evidence>
<evidence type="ECO:0000256" key="2">
    <source>
        <dbReference type="ARBA" id="ARBA00022980"/>
    </source>
</evidence>
<dbReference type="Pfam" id="PF00471">
    <property type="entry name" value="Ribosomal_L33"/>
    <property type="match status" value="1"/>
</dbReference>
<feature type="region of interest" description="Disordered" evidence="4">
    <location>
        <begin position="258"/>
        <end position="410"/>
    </location>
</feature>
<evidence type="ECO:0000313" key="6">
    <source>
        <dbReference type="Proteomes" id="UP000626109"/>
    </source>
</evidence>
<protein>
    <submittedName>
        <fullName evidence="5">Uncharacterized protein</fullName>
    </submittedName>
</protein>
<feature type="compositionally biased region" description="Low complexity" evidence="4">
    <location>
        <begin position="316"/>
        <end position="330"/>
    </location>
</feature>
<accession>A0A813JSD1</accession>
<dbReference type="InterPro" id="IPR011332">
    <property type="entry name" value="Ribosomal_zn-bd"/>
</dbReference>
<dbReference type="InterPro" id="IPR001705">
    <property type="entry name" value="Ribosomal_bL33"/>
</dbReference>
<proteinExistence type="inferred from homology"/>
<comment type="similarity">
    <text evidence="1">Belongs to the bacterial ribosomal protein bL33 family.</text>
</comment>
<feature type="region of interest" description="Disordered" evidence="4">
    <location>
        <begin position="692"/>
        <end position="717"/>
    </location>
</feature>
<dbReference type="GO" id="GO:0006412">
    <property type="term" value="P:translation"/>
    <property type="evidence" value="ECO:0007669"/>
    <property type="project" value="InterPro"/>
</dbReference>
<name>A0A813JSD1_POLGL</name>
<dbReference type="InterPro" id="IPR038584">
    <property type="entry name" value="Ribosomal_bL33_sf"/>
</dbReference>
<organism evidence="5 6">
    <name type="scientific">Polarella glacialis</name>
    <name type="common">Dinoflagellate</name>
    <dbReference type="NCBI Taxonomy" id="89957"/>
    <lineage>
        <taxon>Eukaryota</taxon>
        <taxon>Sar</taxon>
        <taxon>Alveolata</taxon>
        <taxon>Dinophyceae</taxon>
        <taxon>Suessiales</taxon>
        <taxon>Suessiaceae</taxon>
        <taxon>Polarella</taxon>
    </lineage>
</organism>
<evidence type="ECO:0000256" key="4">
    <source>
        <dbReference type="SAM" id="MobiDB-lite"/>
    </source>
</evidence>
<evidence type="ECO:0000256" key="1">
    <source>
        <dbReference type="ARBA" id="ARBA00007596"/>
    </source>
</evidence>
<gene>
    <name evidence="5" type="ORF">PGLA2088_LOCUS22861</name>
</gene>
<feature type="region of interest" description="Disordered" evidence="4">
    <location>
        <begin position="123"/>
        <end position="151"/>
    </location>
</feature>
<dbReference type="Gene3D" id="2.20.28.120">
    <property type="entry name" value="Ribosomal protein L33"/>
    <property type="match status" value="1"/>
</dbReference>
<feature type="compositionally biased region" description="Basic and acidic residues" evidence="4">
    <location>
        <begin position="970"/>
        <end position="990"/>
    </location>
</feature>
<dbReference type="GO" id="GO:0005737">
    <property type="term" value="C:cytoplasm"/>
    <property type="evidence" value="ECO:0007669"/>
    <property type="project" value="UniProtKB-ARBA"/>
</dbReference>
<dbReference type="NCBIfam" id="TIGR01023">
    <property type="entry name" value="rpmG_bact"/>
    <property type="match status" value="1"/>
</dbReference>
<dbReference type="AlphaFoldDB" id="A0A813JSD1"/>
<dbReference type="PANTHER" id="PTHR15238">
    <property type="entry name" value="54S RIBOSOMAL PROTEIN L39, MITOCHONDRIAL"/>
    <property type="match status" value="1"/>
</dbReference>
<feature type="compositionally biased region" description="Acidic residues" evidence="4">
    <location>
        <begin position="698"/>
        <end position="708"/>
    </location>
</feature>
<feature type="compositionally biased region" description="Low complexity" evidence="4">
    <location>
        <begin position="258"/>
        <end position="267"/>
    </location>
</feature>
<dbReference type="PANTHER" id="PTHR15238:SF1">
    <property type="entry name" value="LARGE RIBOSOMAL SUBUNIT PROTEIN BL33M"/>
    <property type="match status" value="1"/>
</dbReference>
<keyword evidence="3" id="KW-0687">Ribonucleoprotein</keyword>
<dbReference type="EMBL" id="CAJNNW010026059">
    <property type="protein sequence ID" value="CAE8682286.1"/>
    <property type="molecule type" value="Genomic_DNA"/>
</dbReference>
<keyword evidence="2" id="KW-0689">Ribosomal protein</keyword>
<dbReference type="GO" id="GO:0015934">
    <property type="term" value="C:large ribosomal subunit"/>
    <property type="evidence" value="ECO:0007669"/>
    <property type="project" value="TreeGrafter"/>
</dbReference>
<dbReference type="GO" id="GO:0003735">
    <property type="term" value="F:structural constituent of ribosome"/>
    <property type="evidence" value="ECO:0007669"/>
    <property type="project" value="InterPro"/>
</dbReference>
<comment type="caution">
    <text evidence="5">The sequence shown here is derived from an EMBL/GenBank/DDBJ whole genome shotgun (WGS) entry which is preliminary data.</text>
</comment>
<reference evidence="5" key="1">
    <citation type="submission" date="2021-02" db="EMBL/GenBank/DDBJ databases">
        <authorList>
            <person name="Dougan E. K."/>
            <person name="Rhodes N."/>
            <person name="Thang M."/>
            <person name="Chan C."/>
        </authorList>
    </citation>
    <scope>NUCLEOTIDE SEQUENCE</scope>
</reference>
<feature type="region of interest" description="Disordered" evidence="4">
    <location>
        <begin position="954"/>
        <end position="1014"/>
    </location>
</feature>
<sequence length="1125" mass="122980">MLAVRPGRRRRRKEKALCIAAVGGCGRLAQWSTTFTIGEPLPPSAQLRQISVPRWRSVLPSRLVGRQAAAGVEYRTSPGLVAAQPAEYRRGSARQRWLRWQPRAGSAGLVTFAVLGLFEWDDGKDDDDETEDDKKSRSGGSSSSPLPRVIVDPEQEELRRILLEEPGKPEDSVSRTMGDWWDSMVSGQNHTELRHRGRKGRNRAEMLERRERFREQDRRAMSARGWKEADPPEDAMGGVMTVLNSVKTSVFAAILGTPGSTSWGSPGDEAPQRGRQSSLPPQLPKEKPQLSMPELSMPALPQMPQLPSTDGWLESARGAADAAAAAVAGVTSQGTPKQSEEVTSEEQDWWESARSAVMSIAPREESTSQQAEQQTVSPPAETSGPLEPDVSSNPTTEPNERPPPDVPGMEDANLTVRVDIEPKKVAACVGAKAVAKLMSSADSVVLGAMAQSGWEMETIDESKGLYLVSMPSVRYELPGGVISIPAPRFLTTFYDTRGSSNKVGSYQERAQGDMVLENGEGIFQLELGFPFRTTFSISCSGWTRACIGWDGEQVLTSNYVELGIQVPKVPGLSSMLEYFVKSYGSVSTTQCAAALAGYAERMPMPSDPEPAPFVESAEAAEVAESAEIAASTEGAAVMDSVNVNRRDKADEAGSVDNASKVPGETEEELGKDTEWWESARDAVLSAKGSIEALAKEEESSENEPELADPDYLPPPPEVPGMDKANLIVRVDIDSKKAFAKIGGQEGVERLMARSDQKLFETMAQTGWTVETLNESKGQYMLSLPSVRYEIMGAVISIPSPKFATWFRDTRGKSNGAYKERAQGDLVLQNGENLFTIELGWPFSKTLKLSGAGWTRATIGWDGDAVITTNYVEIGIQLPKVPGLSAILEYFVKNYGNESTLECAAALARGADSLPKPEPSPGPSVILEDSVLSQARLDPGHGHGHAREGRAGLEHGHELGSRSPSASSSKARNEAEEHACDKGHPSIDVHGHRFWPRSSMGGNSGSRPLPNRTRPQGLTFGVPEFFKFQVLLRDKSKRLAVQLVSSVQTGFRYWTEKSPLKKDTRVALRKYDPIVNRHVMFYETALSKPVKRIRRPRPLAWARWTGKNIGEMIKNVARRHEKLGYF</sequence>